<dbReference type="EMBL" id="JASUBT010000013">
    <property type="protein sequence ID" value="MDL4937109.1"/>
    <property type="molecule type" value="Genomic_DNA"/>
</dbReference>
<feature type="coiled-coil region" evidence="1">
    <location>
        <begin position="1246"/>
        <end position="1297"/>
    </location>
</feature>
<feature type="domain" description="Large polyvalent protein-associated" evidence="3">
    <location>
        <begin position="497"/>
        <end position="564"/>
    </location>
</feature>
<feature type="compositionally biased region" description="Polar residues" evidence="2">
    <location>
        <begin position="1428"/>
        <end position="1447"/>
    </location>
</feature>
<dbReference type="InterPro" id="IPR024079">
    <property type="entry name" value="MetalloPept_cat_dom_sf"/>
</dbReference>
<evidence type="ECO:0000313" key="5">
    <source>
        <dbReference type="Proteomes" id="UP001241571"/>
    </source>
</evidence>
<comment type="caution">
    <text evidence="4">The sequence shown here is derived from an EMBL/GenBank/DDBJ whole genome shotgun (WGS) entry which is preliminary data.</text>
</comment>
<feature type="coiled-coil region" evidence="1">
    <location>
        <begin position="1109"/>
        <end position="1136"/>
    </location>
</feature>
<feature type="coiled-coil region" evidence="1">
    <location>
        <begin position="920"/>
        <end position="954"/>
    </location>
</feature>
<accession>A0ABD4ZWH0</accession>
<dbReference type="Pfam" id="PF18796">
    <property type="entry name" value="LPD1"/>
    <property type="match status" value="1"/>
</dbReference>
<dbReference type="Gene3D" id="3.40.390.10">
    <property type="entry name" value="Collagenase (Catalytic Domain)"/>
    <property type="match status" value="1"/>
</dbReference>
<evidence type="ECO:0000256" key="2">
    <source>
        <dbReference type="SAM" id="MobiDB-lite"/>
    </source>
</evidence>
<feature type="region of interest" description="Disordered" evidence="2">
    <location>
        <begin position="1393"/>
        <end position="1478"/>
    </location>
</feature>
<dbReference type="RefSeq" id="WP_180992748.1">
    <property type="nucleotide sequence ID" value="NZ_CP078507.1"/>
</dbReference>
<dbReference type="InterPro" id="IPR041047">
    <property type="entry name" value="LPD1"/>
</dbReference>
<gene>
    <name evidence="4" type="ORF">QRX88_15500</name>
</gene>
<name>A0ABD4ZWH0_ENTGA</name>
<proteinExistence type="predicted"/>
<keyword evidence="1" id="KW-0175">Coiled coil</keyword>
<feature type="compositionally biased region" description="Polar residues" evidence="2">
    <location>
        <begin position="1395"/>
        <end position="1408"/>
    </location>
</feature>
<protein>
    <recommendedName>
        <fullName evidence="3">Large polyvalent protein-associated domain-containing protein</fullName>
    </recommendedName>
</protein>
<reference evidence="4 5" key="1">
    <citation type="submission" date="2023-06" db="EMBL/GenBank/DDBJ databases">
        <title>Acute promotion of culturable opportunistic pathogens and persistent increase of antibiotic resistance following antibiotic exposure in mouse gut microbiota.</title>
        <authorList>
            <person name="Li L."/>
            <person name="Wang B."/>
            <person name="Sun Y."/>
            <person name="Wang M."/>
            <person name="Xu H."/>
        </authorList>
    </citation>
    <scope>NUCLEOTIDE SEQUENCE [LARGE SCALE GENOMIC DNA]</scope>
    <source>
        <strain evidence="4 5">CRI2_2</strain>
    </source>
</reference>
<dbReference type="Proteomes" id="UP001241571">
    <property type="component" value="Unassembled WGS sequence"/>
</dbReference>
<organism evidence="4 5">
    <name type="scientific">Enterococcus gallinarum</name>
    <dbReference type="NCBI Taxonomy" id="1353"/>
    <lineage>
        <taxon>Bacteria</taxon>
        <taxon>Bacillati</taxon>
        <taxon>Bacillota</taxon>
        <taxon>Bacilli</taxon>
        <taxon>Lactobacillales</taxon>
        <taxon>Enterococcaceae</taxon>
        <taxon>Enterococcus</taxon>
    </lineage>
</organism>
<sequence length="1539" mass="176643">MDNQLTSLLKKKYGTTTSSPVVFTEKDTLYTAFRKLADNIYRNGSWVLEDELRAVDTFVRNRYGYPVGKEDSILVDGIDRAWSTEVKVKAVEAVESPYLVGKAKGMKVYSATSIRKEVDGSKDHTQTINVLLDPANKTGTKHGEFYYVSPNGSKGLTYYYALGNMNRAIGYDKLQRDILKEFDDLAQESKFERRDLERLLEHLSIASYTGKKNARLFQKNPHGELTDEFLATLPRDEGERYRGNPSQMTAMIRNQEVPKEDLALFKKELNATWGDLTEDPTSPVKVNLDKAPYLLKEGYRTTYLYPKNLEKARIHNHAIDFVENYIQNTYDIFLQREYEKDIDKQTRASAWQTKKNINKETRKIMETTTLKRYFQFIEIDNDVDLGLFSQFEKEMERMHSILPKAGDTLPELRLRKLGNHHALGLYVPQKNTIAIDFRDTNDDIGGVGLQSFVHEYGHALDYATGSGLLSMRDDFKPIVARYRENLSLNGKGTYVANKAEYYTAPTEVFARAFELYVSEAGLNSIFLKSKEIYETNIEYSLFDEQMREKVMVYFDHAFPDLRAAIVESNKGALDLNTSLVNEQVDLFGVANSEIEKLQSTRFRHENKEITLGEAMENCELSLVDKATAIQKQTELIQLYRNAIPQTDTMRHIAAIHEETLEEMKEQSEETLFLFDGTELAVYSTDAAQLVEAIEGREVFYGIYGYALSEGLSALDLSNDFRKGNEERFVSEAETQVRKWLLLPKEAKNEILIIHFRNPVNANLVLMKYGLENVDSLFNGLNNLLQAEWRHRYKELSEEIKAFDEKRKVWLESCEDERIMYIPESLWEVAEKVGLMENYPKNLGILEAVDLQTEPATVTEEISSDEMNLEDNSRLGQAKRKLSRLKSEYKEKLDQVYAHQELTNGQPMNDKRNGRSWFNRREQLEYSLRNLSEQIQEQEDRVAKLEEQKEDAEMGFSKQGGLIMSVENIPRIQEEIKKSKTGNSLFSKDTIRKYEKQLEQLLEAKERSEKAHNHISKHAQELIDAKLVTQWAKNPTVYFVKGLRKVALELQETGEFTISEKYQPQTEKDKEVVASLLQSNEVQDIEANKGNQSVKQSKGVINVPQVQELEERKGKRLLELEKEIETLTEERSAAFNKNAWNSLGTIDWDLHKLKLEVEVLEQSTIEPILRRTAEFEIAIAELEADSYYADSAEGSQREIDSLKEKISDLITLRNKCIESYTLREELNADEMEPIKEEKVNPINSHFIQEINYSFDEAVREIDDLMKENSDSEQEFVNKAELETILENHLKQVEVMIRNSISAIDSMPNLTETQLQSETGKLKRGIGSILVDLKDKIKQYLATKRENTVAKLKNTREDVRLGFKNSFNRKMLTINGLLKQLSNKIDQKFVLEEKQTPADQTEISNPQAHISPQPVHEPGENHLEEGASSVEASTQTIDLKSTDEASASHSTKDLDQATSDNPIETIEQYPTNEKPNDSEVQQLKRIEELSNQLGLKASDKEKDTIKDLTQSQKSELIRSMEAVIEEKNKSVPAEEVEIEVG</sequence>
<evidence type="ECO:0000256" key="1">
    <source>
        <dbReference type="SAM" id="Coils"/>
    </source>
</evidence>
<evidence type="ECO:0000313" key="4">
    <source>
        <dbReference type="EMBL" id="MDL4937109.1"/>
    </source>
</evidence>
<feature type="compositionally biased region" description="Polar residues" evidence="2">
    <location>
        <begin position="1454"/>
        <end position="1471"/>
    </location>
</feature>
<evidence type="ECO:0000259" key="3">
    <source>
        <dbReference type="Pfam" id="PF18796"/>
    </source>
</evidence>